<organism evidence="1">
    <name type="scientific">Schistosoma haematobium</name>
    <name type="common">Blood fluke</name>
    <dbReference type="NCBI Taxonomy" id="6185"/>
    <lineage>
        <taxon>Eukaryota</taxon>
        <taxon>Metazoa</taxon>
        <taxon>Spiralia</taxon>
        <taxon>Lophotrochozoa</taxon>
        <taxon>Platyhelminthes</taxon>
        <taxon>Trematoda</taxon>
        <taxon>Digenea</taxon>
        <taxon>Strigeidida</taxon>
        <taxon>Schistosomatoidea</taxon>
        <taxon>Schistosomatidae</taxon>
        <taxon>Schistosoma</taxon>
    </lineage>
</organism>
<gene>
    <name evidence="1" type="ORF">MS3_03973</name>
</gene>
<name>A0A095AN93_SCHHA</name>
<dbReference type="SUPFAM" id="SSF57302">
    <property type="entry name" value="Snake toxin-like"/>
    <property type="match status" value="1"/>
</dbReference>
<reference evidence="1" key="1">
    <citation type="journal article" date="2012" name="Nat. Genet.">
        <title>Whole-genome sequence of Schistosoma haematobium.</title>
        <authorList>
            <person name="Young N.D."/>
            <person name="Jex A.R."/>
            <person name="Li B."/>
            <person name="Liu S."/>
            <person name="Yang L."/>
            <person name="Xiong Z."/>
            <person name="Li Y."/>
            <person name="Cantacessi C."/>
            <person name="Hall R.S."/>
            <person name="Xu X."/>
            <person name="Chen F."/>
            <person name="Wu X."/>
            <person name="Zerlotini A."/>
            <person name="Oliveira G."/>
            <person name="Hofmann A."/>
            <person name="Zhang G."/>
            <person name="Fang X."/>
            <person name="Kang Y."/>
            <person name="Campbell B.E."/>
            <person name="Loukas A."/>
            <person name="Ranganathan S."/>
            <person name="Rollinson D."/>
            <person name="Rinaldi G."/>
            <person name="Brindley P.J."/>
            <person name="Yang H."/>
            <person name="Wang J."/>
            <person name="Wang J."/>
            <person name="Gasser R.B."/>
        </authorList>
    </citation>
    <scope>NUCLEOTIDE SEQUENCE [LARGE SCALE GENOMIC DNA]</scope>
</reference>
<proteinExistence type="predicted"/>
<evidence type="ECO:0000313" key="1">
    <source>
        <dbReference type="EMBL" id="KGB35701.1"/>
    </source>
</evidence>
<dbReference type="EMBL" id="KL250708">
    <property type="protein sequence ID" value="KGB35701.1"/>
    <property type="molecule type" value="Genomic_DNA"/>
</dbReference>
<dbReference type="InterPro" id="IPR045860">
    <property type="entry name" value="Snake_toxin-like_sf"/>
</dbReference>
<accession>A0A095AN93</accession>
<dbReference type="AlphaFoldDB" id="A0A095AN93"/>
<sequence>MVTSESITNYNNCSSCVMGGSGFGIHRICVFDGKIPINFPNENRETCSNELCNGKTVDNTAQRPLGPIAKPISCYTCLNCTKGNQNVIDGCGGCVTTHGSGVTSKFCGPTCDKLVHAYTVGCCSTDKCNGMTKLSIHRHVIVVLFVCMGINQIQSIKCHVCDYCPIVTNKSISNENCTSCAVAGENYSVHRICLRNSTIPTNFPEENLNVCKSDLCNNRIIGDHLNNSVSCHTCLECDNITIYMIIEGYGGRVTTHGPTCDQLDHENTVGCCSTDKCNGMTKLSIHRHVIVVLFVCMGISKYIL</sequence>
<protein>
    <submittedName>
        <fullName evidence="1">Uncharacterized protein</fullName>
    </submittedName>
</protein>